<reference evidence="3" key="1">
    <citation type="submission" date="2016-10" db="EMBL/GenBank/DDBJ databases">
        <authorList>
            <person name="Varghese N."/>
            <person name="Submissions S."/>
        </authorList>
    </citation>
    <scope>NUCLEOTIDE SEQUENCE [LARGE SCALE GENOMIC DNA]</scope>
    <source>
        <strain evidence="3">ATCC 25963</strain>
    </source>
</reference>
<name>A0A1I1WTD2_9BACT</name>
<accession>A0A1I1WTD2</accession>
<keyword evidence="3" id="KW-1185">Reference proteome</keyword>
<sequence>MLRAAATLAFCLSFGACDAPSVGDAKPAAPAGPHVGDEPLAGGLPSLEALGEAVVAGLNDRDAAALAALAIDRAEYTGRLFPALANHPAAEAMGRELLWDMHARQSADDLQRALANFGGAALEFVRFEPRRTVRRAGVVFHERPHLVVRGDDGAERRLQILASLVEHESTQTFKLLGFRDHD</sequence>
<evidence type="ECO:0000313" key="3">
    <source>
        <dbReference type="Proteomes" id="UP000199400"/>
    </source>
</evidence>
<feature type="chain" id="PRO_5011698602" description="DUF3887 domain-containing protein" evidence="1">
    <location>
        <begin position="20"/>
        <end position="182"/>
    </location>
</feature>
<dbReference type="AlphaFoldDB" id="A0A1I1WTD2"/>
<evidence type="ECO:0000256" key="1">
    <source>
        <dbReference type="SAM" id="SignalP"/>
    </source>
</evidence>
<gene>
    <name evidence="2" type="ORF">SAMN02745121_02508</name>
</gene>
<keyword evidence="1" id="KW-0732">Signal</keyword>
<dbReference type="Proteomes" id="UP000199400">
    <property type="component" value="Unassembled WGS sequence"/>
</dbReference>
<evidence type="ECO:0008006" key="4">
    <source>
        <dbReference type="Google" id="ProtNLM"/>
    </source>
</evidence>
<evidence type="ECO:0000313" key="2">
    <source>
        <dbReference type="EMBL" id="SFD98261.1"/>
    </source>
</evidence>
<dbReference type="EMBL" id="FOMX01000007">
    <property type="protein sequence ID" value="SFD98261.1"/>
    <property type="molecule type" value="Genomic_DNA"/>
</dbReference>
<dbReference type="RefSeq" id="WP_096329102.1">
    <property type="nucleotide sequence ID" value="NZ_FOMX01000007.1"/>
</dbReference>
<protein>
    <recommendedName>
        <fullName evidence="4">DUF3887 domain-containing protein</fullName>
    </recommendedName>
</protein>
<feature type="signal peptide" evidence="1">
    <location>
        <begin position="1"/>
        <end position="19"/>
    </location>
</feature>
<dbReference type="PROSITE" id="PS51257">
    <property type="entry name" value="PROKAR_LIPOPROTEIN"/>
    <property type="match status" value="1"/>
</dbReference>
<organism evidence="2 3">
    <name type="scientific">Nannocystis exedens</name>
    <dbReference type="NCBI Taxonomy" id="54"/>
    <lineage>
        <taxon>Bacteria</taxon>
        <taxon>Pseudomonadati</taxon>
        <taxon>Myxococcota</taxon>
        <taxon>Polyangia</taxon>
        <taxon>Nannocystales</taxon>
        <taxon>Nannocystaceae</taxon>
        <taxon>Nannocystis</taxon>
    </lineage>
</organism>
<proteinExistence type="predicted"/>
<dbReference type="STRING" id="54.SAMN02745121_02508"/>